<name>A0A0M0KHN6_ALKHA</name>
<evidence type="ECO:0000256" key="5">
    <source>
        <dbReference type="ARBA" id="ARBA00022679"/>
    </source>
</evidence>
<keyword evidence="8" id="KW-0460">Magnesium</keyword>
<dbReference type="SUPFAM" id="SSF53448">
    <property type="entry name" value="Nucleotide-diphospho-sugar transferases"/>
    <property type="match status" value="1"/>
</dbReference>
<organism evidence="13">
    <name type="scientific">Halalkalibacterium halodurans</name>
    <name type="common">Bacillus halodurans</name>
    <dbReference type="NCBI Taxonomy" id="86665"/>
    <lineage>
        <taxon>Bacteria</taxon>
        <taxon>Bacillati</taxon>
        <taxon>Bacillota</taxon>
        <taxon>Bacilli</taxon>
        <taxon>Bacillales</taxon>
        <taxon>Bacillaceae</taxon>
        <taxon>Halalkalibacterium (ex Joshi et al. 2022)</taxon>
    </lineage>
</organism>
<dbReference type="PANTHER" id="PTHR43532">
    <property type="entry name" value="GLUCOSE-1-PHOSPHATE THYMIDYLYLTRANSFERASE"/>
    <property type="match status" value="1"/>
</dbReference>
<dbReference type="Gene3D" id="3.90.550.10">
    <property type="entry name" value="Spore Coat Polysaccharide Biosynthesis Protein SpsA, Chain A"/>
    <property type="match status" value="1"/>
</dbReference>
<evidence type="ECO:0000256" key="6">
    <source>
        <dbReference type="ARBA" id="ARBA00022695"/>
    </source>
</evidence>
<keyword evidence="7" id="KW-0479">Metal-binding</keyword>
<dbReference type="AlphaFoldDB" id="A0A0M0KHN6"/>
<dbReference type="PANTHER" id="PTHR43532:SF1">
    <property type="entry name" value="GLUCOSE-1-PHOSPHATE THYMIDYLYLTRANSFERASE 1"/>
    <property type="match status" value="1"/>
</dbReference>
<reference evidence="13" key="1">
    <citation type="submission" date="2015-08" db="EMBL/GenBank/DDBJ databases">
        <title>Complete DNA Sequence of Pseudomonas syringae pv. actinidiae, the Causal Agent of Kiwifruit Canker Disease.</title>
        <authorList>
            <person name="Rikkerink E.H.A."/>
            <person name="Fineran P.C."/>
        </authorList>
    </citation>
    <scope>NUCLEOTIDE SEQUENCE</scope>
    <source>
        <strain evidence="13">DSM 13666</strain>
    </source>
</reference>
<evidence type="ECO:0000259" key="12">
    <source>
        <dbReference type="Pfam" id="PF00483"/>
    </source>
</evidence>
<evidence type="ECO:0000256" key="11">
    <source>
        <dbReference type="ARBA" id="ARBA00049336"/>
    </source>
</evidence>
<dbReference type="RefSeq" id="WP_053430407.1">
    <property type="nucleotide sequence ID" value="NZ_LILD02000032.1"/>
</dbReference>
<comment type="cofactor">
    <cofactor evidence="1">
        <name>Mg(2+)</name>
        <dbReference type="ChEBI" id="CHEBI:18420"/>
    </cofactor>
</comment>
<proteinExistence type="inferred from homology"/>
<dbReference type="GO" id="GO:0008879">
    <property type="term" value="F:glucose-1-phosphate thymidylyltransferase activity"/>
    <property type="evidence" value="ECO:0007669"/>
    <property type="project" value="UniProtKB-EC"/>
</dbReference>
<evidence type="ECO:0000256" key="8">
    <source>
        <dbReference type="ARBA" id="ARBA00022842"/>
    </source>
</evidence>
<dbReference type="GO" id="GO:0046872">
    <property type="term" value="F:metal ion binding"/>
    <property type="evidence" value="ECO:0007669"/>
    <property type="project" value="UniProtKB-KW"/>
</dbReference>
<dbReference type="Pfam" id="PF00483">
    <property type="entry name" value="NTP_transferase"/>
    <property type="match status" value="1"/>
</dbReference>
<dbReference type="CDD" id="cd02538">
    <property type="entry name" value="G1P_TT_short"/>
    <property type="match status" value="1"/>
</dbReference>
<dbReference type="EMBL" id="LILD01000001">
    <property type="protein sequence ID" value="KOO37918.1"/>
    <property type="molecule type" value="Genomic_DNA"/>
</dbReference>
<evidence type="ECO:0000256" key="3">
    <source>
        <dbReference type="ARBA" id="ARBA00012461"/>
    </source>
</evidence>
<dbReference type="InterPro" id="IPR005835">
    <property type="entry name" value="NTP_transferase_dom"/>
</dbReference>
<keyword evidence="6" id="KW-0548">Nucleotidyltransferase</keyword>
<dbReference type="PATRIC" id="fig|136160.3.peg.816"/>
<accession>A0A0M0KHN6</accession>
<sequence>MRKAVILAGGTGSRLSPITRVINKHLLPVGSYPMIYWSILKAKEAGLHEILILTSREHLAAFIQLLGDGKDLGVHLHYTIQDQADGIASALSLAEHFVGDEKFLVLLGDNLFADPLTAYVQQYERQKEGAFVLLKEVRDPTRYGIAFLDETKQKIKKIVEKPNMQRSAYCVTGIYMYDRTVFSFIEQIAPSARGELEITDVNNFYIDQGTMGFNILPDWWIDAGTHESLFKANCYMNQTLDLAGGES</sequence>
<evidence type="ECO:0000256" key="2">
    <source>
        <dbReference type="ARBA" id="ARBA00010480"/>
    </source>
</evidence>
<evidence type="ECO:0000256" key="10">
    <source>
        <dbReference type="ARBA" id="ARBA00032598"/>
    </source>
</evidence>
<keyword evidence="5" id="KW-0808">Transferase</keyword>
<feature type="domain" description="Nucleotidyl transferase" evidence="12">
    <location>
        <begin position="3"/>
        <end position="236"/>
    </location>
</feature>
<keyword evidence="13" id="KW-0167">Capsid protein</keyword>
<protein>
    <recommendedName>
        <fullName evidence="4">Glucose-1-phosphate thymidylyltransferase</fullName>
        <ecNumber evidence="3">2.7.7.24</ecNumber>
    </recommendedName>
    <alternativeName>
        <fullName evidence="10">dTDP-glucose pyrophosphorylase</fullName>
    </alternativeName>
    <alternativeName>
        <fullName evidence="9">dTDP-glucose synthase</fullName>
    </alternativeName>
</protein>
<evidence type="ECO:0000256" key="4">
    <source>
        <dbReference type="ARBA" id="ARBA00017654"/>
    </source>
</evidence>
<evidence type="ECO:0000256" key="7">
    <source>
        <dbReference type="ARBA" id="ARBA00022723"/>
    </source>
</evidence>
<gene>
    <name evidence="13" type="ORF">AMD02_02925</name>
</gene>
<dbReference type="InterPro" id="IPR005907">
    <property type="entry name" value="G1P_thy_trans_s"/>
</dbReference>
<dbReference type="EC" id="2.7.7.24" evidence="3"/>
<evidence type="ECO:0000313" key="13">
    <source>
        <dbReference type="EMBL" id="KOO37918.1"/>
    </source>
</evidence>
<keyword evidence="13" id="KW-0946">Virion</keyword>
<comment type="similarity">
    <text evidence="2">Belongs to the glucose-1-phosphate thymidylyltransferase family.</text>
</comment>
<comment type="catalytic activity">
    <reaction evidence="11">
        <text>dTTP + alpha-D-glucose 1-phosphate + H(+) = dTDP-alpha-D-glucose + diphosphate</text>
        <dbReference type="Rhea" id="RHEA:15225"/>
        <dbReference type="ChEBI" id="CHEBI:15378"/>
        <dbReference type="ChEBI" id="CHEBI:33019"/>
        <dbReference type="ChEBI" id="CHEBI:37568"/>
        <dbReference type="ChEBI" id="CHEBI:57477"/>
        <dbReference type="ChEBI" id="CHEBI:58601"/>
        <dbReference type="EC" id="2.7.7.24"/>
    </reaction>
</comment>
<comment type="caution">
    <text evidence="13">The sequence shown here is derived from an EMBL/GenBank/DDBJ whole genome shotgun (WGS) entry which is preliminary data.</text>
</comment>
<evidence type="ECO:0000256" key="9">
    <source>
        <dbReference type="ARBA" id="ARBA00032492"/>
    </source>
</evidence>
<evidence type="ECO:0000256" key="1">
    <source>
        <dbReference type="ARBA" id="ARBA00001946"/>
    </source>
</evidence>
<dbReference type="InterPro" id="IPR029044">
    <property type="entry name" value="Nucleotide-diphossugar_trans"/>
</dbReference>